<proteinExistence type="predicted"/>
<reference evidence="7 8" key="1">
    <citation type="submission" date="2023-07" db="EMBL/GenBank/DDBJ databases">
        <title>Genomic Encyclopedia of Type Strains, Phase IV (KMG-IV): sequencing the most valuable type-strain genomes for metagenomic binning, comparative biology and taxonomic classification.</title>
        <authorList>
            <person name="Goeker M."/>
        </authorList>
    </citation>
    <scope>NUCLEOTIDE SEQUENCE [LARGE SCALE GENOMIC DNA]</scope>
    <source>
        <strain evidence="7 8">DSM 16419</strain>
    </source>
</reference>
<evidence type="ECO:0000256" key="1">
    <source>
        <dbReference type="ARBA" id="ARBA00004651"/>
    </source>
</evidence>
<keyword evidence="5 6" id="KW-0472">Membrane</keyword>
<dbReference type="Pfam" id="PF06081">
    <property type="entry name" value="ArAE_1"/>
    <property type="match status" value="1"/>
</dbReference>
<feature type="transmembrane region" description="Helical" evidence="6">
    <location>
        <begin position="127"/>
        <end position="145"/>
    </location>
</feature>
<feature type="transmembrane region" description="Helical" evidence="6">
    <location>
        <begin position="101"/>
        <end position="121"/>
    </location>
</feature>
<name>A0ABU0GT72_9BACL</name>
<feature type="transmembrane region" description="Helical" evidence="6">
    <location>
        <begin position="12"/>
        <end position="42"/>
    </location>
</feature>
<evidence type="ECO:0000313" key="7">
    <source>
        <dbReference type="EMBL" id="MDQ0428555.1"/>
    </source>
</evidence>
<organism evidence="7 8">
    <name type="scientific">Planomicrobium stackebrandtii</name>
    <dbReference type="NCBI Taxonomy" id="253160"/>
    <lineage>
        <taxon>Bacteria</taxon>
        <taxon>Bacillati</taxon>
        <taxon>Bacillota</taxon>
        <taxon>Bacilli</taxon>
        <taxon>Bacillales</taxon>
        <taxon>Caryophanaceae</taxon>
        <taxon>Planomicrobium</taxon>
    </lineage>
</organism>
<accession>A0ABU0GT72</accession>
<evidence type="ECO:0000256" key="2">
    <source>
        <dbReference type="ARBA" id="ARBA00022475"/>
    </source>
</evidence>
<keyword evidence="3 6" id="KW-0812">Transmembrane</keyword>
<dbReference type="InterPro" id="IPR010343">
    <property type="entry name" value="ArAE_1"/>
</dbReference>
<sequence length="342" mass="39410">MDITFGPRIFKTGVAVIIAIYVCEFFGLDNIAFAAVAAILAVQPSLYRTWKQLPDQLITNTLGASISLFFIYFLGENPITIGLVIMIMISLSLKLKMDSTIPLTLVTVAAIMTSGAGEDLYFALERFLVILVGTISAIVVNLVVFPPKYKKNFSDNIHSAFQQMSLLLRTAISNELTEGSYQVLSRNFKKELENLVEQFELFDEERIKLGKSRTKQLNDREMIVFRQMLKTLEEGDQLLGKIDDHYFQSKSEKSVNQLFDHYLEELIKYHEYLFLKYQGKIKEFQHSDADMLNRRNEFYRSVLSLSKEDPEKNIRLMIVASALFDYTFYLHRLDQLLNQAQK</sequence>
<dbReference type="PANTHER" id="PTHR40064:SF1">
    <property type="entry name" value="MEMBRANE PROTEIN"/>
    <property type="match status" value="1"/>
</dbReference>
<evidence type="ECO:0000256" key="4">
    <source>
        <dbReference type="ARBA" id="ARBA00022989"/>
    </source>
</evidence>
<dbReference type="InterPro" id="IPR052984">
    <property type="entry name" value="UPF0421"/>
</dbReference>
<keyword evidence="2" id="KW-1003">Cell membrane</keyword>
<evidence type="ECO:0000313" key="8">
    <source>
        <dbReference type="Proteomes" id="UP001241988"/>
    </source>
</evidence>
<evidence type="ECO:0000256" key="3">
    <source>
        <dbReference type="ARBA" id="ARBA00022692"/>
    </source>
</evidence>
<protein>
    <submittedName>
        <fullName evidence="7">Uncharacterized membrane protein YgaE (UPF0421/DUF939 family)</fullName>
    </submittedName>
</protein>
<dbReference type="Proteomes" id="UP001241988">
    <property type="component" value="Unassembled WGS sequence"/>
</dbReference>
<evidence type="ECO:0000256" key="5">
    <source>
        <dbReference type="ARBA" id="ARBA00023136"/>
    </source>
</evidence>
<comment type="subcellular location">
    <subcellularLocation>
        <location evidence="1">Cell membrane</location>
        <topology evidence="1">Multi-pass membrane protein</topology>
    </subcellularLocation>
</comment>
<comment type="caution">
    <text evidence="7">The sequence shown here is derived from an EMBL/GenBank/DDBJ whole genome shotgun (WGS) entry which is preliminary data.</text>
</comment>
<dbReference type="PANTHER" id="PTHR40064">
    <property type="entry name" value="MEMBRANE PROTEIN-RELATED"/>
    <property type="match status" value="1"/>
</dbReference>
<keyword evidence="8" id="KW-1185">Reference proteome</keyword>
<gene>
    <name evidence="7" type="ORF">QOZ98_001381</name>
</gene>
<dbReference type="RefSeq" id="WP_308786726.1">
    <property type="nucleotide sequence ID" value="NZ_JAUSWB010000003.1"/>
</dbReference>
<evidence type="ECO:0000256" key="6">
    <source>
        <dbReference type="SAM" id="Phobius"/>
    </source>
</evidence>
<feature type="transmembrane region" description="Helical" evidence="6">
    <location>
        <begin position="62"/>
        <end position="89"/>
    </location>
</feature>
<dbReference type="EMBL" id="JAUSWB010000003">
    <property type="protein sequence ID" value="MDQ0428555.1"/>
    <property type="molecule type" value="Genomic_DNA"/>
</dbReference>
<keyword evidence="4 6" id="KW-1133">Transmembrane helix</keyword>